<keyword evidence="1" id="KW-0472">Membrane</keyword>
<protein>
    <submittedName>
        <fullName evidence="2">Uncharacterized protein</fullName>
    </submittedName>
</protein>
<dbReference type="AlphaFoldDB" id="A0A1D2VGY8"/>
<dbReference type="Proteomes" id="UP000095038">
    <property type="component" value="Unassembled WGS sequence"/>
</dbReference>
<dbReference type="InParanoid" id="A0A1D2VGY8"/>
<keyword evidence="3" id="KW-1185">Reference proteome</keyword>
<name>A0A1D2VGY8_9ASCO</name>
<evidence type="ECO:0000313" key="3">
    <source>
        <dbReference type="Proteomes" id="UP000095038"/>
    </source>
</evidence>
<organism evidence="2 3">
    <name type="scientific">Ascoidea rubescens DSM 1968</name>
    <dbReference type="NCBI Taxonomy" id="1344418"/>
    <lineage>
        <taxon>Eukaryota</taxon>
        <taxon>Fungi</taxon>
        <taxon>Dikarya</taxon>
        <taxon>Ascomycota</taxon>
        <taxon>Saccharomycotina</taxon>
        <taxon>Saccharomycetes</taxon>
        <taxon>Ascoideaceae</taxon>
        <taxon>Ascoidea</taxon>
    </lineage>
</organism>
<dbReference type="RefSeq" id="XP_020047238.1">
    <property type="nucleotide sequence ID" value="XM_020189303.1"/>
</dbReference>
<proteinExistence type="predicted"/>
<feature type="transmembrane region" description="Helical" evidence="1">
    <location>
        <begin position="36"/>
        <end position="65"/>
    </location>
</feature>
<dbReference type="GeneID" id="30962939"/>
<evidence type="ECO:0000256" key="1">
    <source>
        <dbReference type="SAM" id="Phobius"/>
    </source>
</evidence>
<evidence type="ECO:0000313" key="2">
    <source>
        <dbReference type="EMBL" id="ODV60931.1"/>
    </source>
</evidence>
<gene>
    <name evidence="2" type="ORF">ASCRUDRAFT_152628</name>
</gene>
<keyword evidence="1" id="KW-1133">Transmembrane helix</keyword>
<reference evidence="3" key="1">
    <citation type="submission" date="2016-05" db="EMBL/GenBank/DDBJ databases">
        <title>Comparative genomics of biotechnologically important yeasts.</title>
        <authorList>
            <consortium name="DOE Joint Genome Institute"/>
            <person name="Riley R."/>
            <person name="Haridas S."/>
            <person name="Wolfe K.H."/>
            <person name="Lopes M.R."/>
            <person name="Hittinger C.T."/>
            <person name="Goker M."/>
            <person name="Salamov A."/>
            <person name="Wisecaver J."/>
            <person name="Long T.M."/>
            <person name="Aerts A.L."/>
            <person name="Barry K."/>
            <person name="Choi C."/>
            <person name="Clum A."/>
            <person name="Coughlan A.Y."/>
            <person name="Deshpande S."/>
            <person name="Douglass A.P."/>
            <person name="Hanson S.J."/>
            <person name="Klenk H.-P."/>
            <person name="Labutti K."/>
            <person name="Lapidus A."/>
            <person name="Lindquist E."/>
            <person name="Lipzen A."/>
            <person name="Meier-Kolthoff J.P."/>
            <person name="Ohm R.A."/>
            <person name="Otillar R.P."/>
            <person name="Pangilinan J."/>
            <person name="Peng Y."/>
            <person name="Rokas A."/>
            <person name="Rosa C.A."/>
            <person name="Scheuner C."/>
            <person name="Sibirny A.A."/>
            <person name="Slot J.C."/>
            <person name="Stielow J.B."/>
            <person name="Sun H."/>
            <person name="Kurtzman C.P."/>
            <person name="Blackwell M."/>
            <person name="Grigoriev I.V."/>
            <person name="Jeffries T.W."/>
        </authorList>
    </citation>
    <scope>NUCLEOTIDE SEQUENCE [LARGE SCALE GENOMIC DNA]</scope>
    <source>
        <strain evidence="3">DSM 1968</strain>
    </source>
</reference>
<dbReference type="EMBL" id="KV454481">
    <property type="protein sequence ID" value="ODV60931.1"/>
    <property type="molecule type" value="Genomic_DNA"/>
</dbReference>
<accession>A0A1D2VGY8</accession>
<keyword evidence="1" id="KW-0812">Transmembrane</keyword>
<sequence>MLTNVWHLETLGINISIAHFSRFLKRFFHKSPISCYYLFSLYQLSIIEFQIEIFLFSIVMMQLFWLEHEKNMTNRWKMFELTRSRLNLFNTKLAWICWFFW</sequence>